<gene>
    <name evidence="4" type="ORF">AJGP001_09790</name>
</gene>
<dbReference type="InterPro" id="IPR002678">
    <property type="entry name" value="DUF34/NIF3"/>
</dbReference>
<dbReference type="SUPFAM" id="SSF102705">
    <property type="entry name" value="NIF3 (NGG1p interacting factor 3)-like"/>
    <property type="match status" value="1"/>
</dbReference>
<dbReference type="Gene3D" id="3.40.1390.30">
    <property type="entry name" value="NIF3 (NGG1p interacting factor 3)-like"/>
    <property type="match status" value="2"/>
</dbReference>
<dbReference type="EMBL" id="CP019401">
    <property type="protein sequence ID" value="AQU79531.1"/>
    <property type="molecule type" value="Genomic_DNA"/>
</dbReference>
<dbReference type="InterPro" id="IPR036069">
    <property type="entry name" value="DUF34/NIF3_sf"/>
</dbReference>
<name>A0ABM6ITB3_9BACL</name>
<evidence type="ECO:0000256" key="2">
    <source>
        <dbReference type="ARBA" id="ARBA00022112"/>
    </source>
</evidence>
<dbReference type="Pfam" id="PF01784">
    <property type="entry name" value="DUF34_NIF3"/>
    <property type="match status" value="1"/>
</dbReference>
<accession>A0ABM6ITB3</accession>
<evidence type="ECO:0000313" key="5">
    <source>
        <dbReference type="Proteomes" id="UP000189661"/>
    </source>
</evidence>
<proteinExistence type="inferred from homology"/>
<keyword evidence="3" id="KW-0479">Metal-binding</keyword>
<reference evidence="4 5" key="1">
    <citation type="submission" date="2017-01" db="EMBL/GenBank/DDBJ databases">
        <title>Planococcus faecalis genome complete sequence.</title>
        <authorList>
            <person name="Lee P.C."/>
        </authorList>
    </citation>
    <scope>NUCLEOTIDE SEQUENCE [LARGE SCALE GENOMIC DNA]</scope>
    <source>
        <strain evidence="4 5">AJ003</strain>
    </source>
</reference>
<protein>
    <recommendedName>
        <fullName evidence="2">GTP cyclohydrolase 1 type 2 homolog</fullName>
    </recommendedName>
</protein>
<organism evidence="4 5">
    <name type="scientific">Planococcus faecalis</name>
    <dbReference type="NCBI Taxonomy" id="1598147"/>
    <lineage>
        <taxon>Bacteria</taxon>
        <taxon>Bacillati</taxon>
        <taxon>Bacillota</taxon>
        <taxon>Bacilli</taxon>
        <taxon>Bacillales</taxon>
        <taxon>Caryophanaceae</taxon>
        <taxon>Planococcus</taxon>
    </lineage>
</organism>
<evidence type="ECO:0000313" key="4">
    <source>
        <dbReference type="EMBL" id="AQU79531.1"/>
    </source>
</evidence>
<dbReference type="PANTHER" id="PTHR13799:SF14">
    <property type="entry name" value="GTP CYCLOHYDROLASE 1 TYPE 2 HOMOLOG"/>
    <property type="match status" value="1"/>
</dbReference>
<dbReference type="Proteomes" id="UP000189661">
    <property type="component" value="Chromosome"/>
</dbReference>
<evidence type="ECO:0000256" key="3">
    <source>
        <dbReference type="ARBA" id="ARBA00022723"/>
    </source>
</evidence>
<sequence length="305" mass="34767">MKLQQIVQKLNAELQIAAFGPDPAFSRLIPAVYDQVNFEWKSAFEEEFSKLFNGLMIKGAPETKRVFLAVFPTDYVLEQFIAQSSEGDLLFMHHPLLMECGDPQGRWGEGFVPIKEMYIKLMKEKQLSCYTCHIPLDYHPNLGISMAIANQLNAKVVDGILPGSVNNQDLVLICTIENLNSNELIERLKKIFDLPYIDFEGQALEEISKIAIVAGCGDKVHWMQEAEKKGVQAYISGEIHCHINNEYGRERYDQIKEYASESSMSLIGVSHSASEYLVKKTLIKDWFEENLGVETVLIPQEKWWL</sequence>
<comment type="similarity">
    <text evidence="1">Belongs to the GTP cyclohydrolase I type 2/NIF3 family.</text>
</comment>
<evidence type="ECO:0000256" key="1">
    <source>
        <dbReference type="ARBA" id="ARBA00006964"/>
    </source>
</evidence>
<dbReference type="PANTHER" id="PTHR13799">
    <property type="entry name" value="NGG1 INTERACTING FACTOR 3"/>
    <property type="match status" value="1"/>
</dbReference>
<keyword evidence="5" id="KW-1185">Reference proteome</keyword>
<dbReference type="RefSeq" id="WP_078080473.1">
    <property type="nucleotide sequence ID" value="NZ_CP019401.1"/>
</dbReference>